<gene>
    <name evidence="2" type="ORF">SAMN05216252_107443</name>
</gene>
<keyword evidence="1" id="KW-0472">Membrane</keyword>
<evidence type="ECO:0000313" key="3">
    <source>
        <dbReference type="Proteomes" id="UP000198280"/>
    </source>
</evidence>
<dbReference type="OrthoDB" id="4558679at2"/>
<feature type="transmembrane region" description="Helical" evidence="1">
    <location>
        <begin position="117"/>
        <end position="137"/>
    </location>
</feature>
<dbReference type="RefSeq" id="WP_089224843.1">
    <property type="nucleotide sequence ID" value="NZ_FZOF01000007.1"/>
</dbReference>
<evidence type="ECO:0000313" key="2">
    <source>
        <dbReference type="EMBL" id="SNS69396.1"/>
    </source>
</evidence>
<name>A0A239GJC3_9ACTN</name>
<dbReference type="EMBL" id="FZOF01000007">
    <property type="protein sequence ID" value="SNS69396.1"/>
    <property type="molecule type" value="Genomic_DNA"/>
</dbReference>
<accession>A0A239GJC3</accession>
<sequence length="207" mass="21257">MTSGPGFRLARAAVFAAVCVAVTGLGHALMSRAVPGWAVGYAFAATTAGAWWLAGRRERGAPAVTGATVATQFALHGWFNLAQAFATAPAGTGEMTAGHPVPAADAMPMATAAMDDGSIGMVSAHALAAVLCGLWLWRGEAAAFQLGRSLAVSLFAPLRLVVRVPAAVNPPDPARPASFLAPPRLPRQVALWHGVTRRGPPKPAMSF</sequence>
<keyword evidence="1" id="KW-0812">Transmembrane</keyword>
<dbReference type="AlphaFoldDB" id="A0A239GJC3"/>
<dbReference type="Proteomes" id="UP000198280">
    <property type="component" value="Unassembled WGS sequence"/>
</dbReference>
<proteinExistence type="predicted"/>
<feature type="transmembrane region" description="Helical" evidence="1">
    <location>
        <begin position="12"/>
        <end position="30"/>
    </location>
</feature>
<protein>
    <submittedName>
        <fullName evidence="2">Uncharacterized protein</fullName>
    </submittedName>
</protein>
<reference evidence="2 3" key="1">
    <citation type="submission" date="2017-06" db="EMBL/GenBank/DDBJ databases">
        <authorList>
            <person name="Kim H.J."/>
            <person name="Triplett B.A."/>
        </authorList>
    </citation>
    <scope>NUCLEOTIDE SEQUENCE [LARGE SCALE GENOMIC DNA]</scope>
    <source>
        <strain evidence="2 3">CGMCC 4.1858</strain>
    </source>
</reference>
<keyword evidence="3" id="KW-1185">Reference proteome</keyword>
<evidence type="ECO:0000256" key="1">
    <source>
        <dbReference type="SAM" id="Phobius"/>
    </source>
</evidence>
<organism evidence="2 3">
    <name type="scientific">Actinacidiphila glaucinigra</name>
    <dbReference type="NCBI Taxonomy" id="235986"/>
    <lineage>
        <taxon>Bacteria</taxon>
        <taxon>Bacillati</taxon>
        <taxon>Actinomycetota</taxon>
        <taxon>Actinomycetes</taxon>
        <taxon>Kitasatosporales</taxon>
        <taxon>Streptomycetaceae</taxon>
        <taxon>Actinacidiphila</taxon>
    </lineage>
</organism>
<keyword evidence="1" id="KW-1133">Transmembrane helix</keyword>
<feature type="transmembrane region" description="Helical" evidence="1">
    <location>
        <begin position="36"/>
        <end position="54"/>
    </location>
</feature>